<evidence type="ECO:0000256" key="2">
    <source>
        <dbReference type="ARBA" id="ARBA00010701"/>
    </source>
</evidence>
<dbReference type="InterPro" id="IPR029058">
    <property type="entry name" value="AB_hydrolase_fold"/>
</dbReference>
<evidence type="ECO:0000256" key="1">
    <source>
        <dbReference type="ARBA" id="ARBA00004613"/>
    </source>
</evidence>
<dbReference type="PANTHER" id="PTHR11610">
    <property type="entry name" value="LIPASE"/>
    <property type="match status" value="1"/>
</dbReference>
<keyword evidence="5" id="KW-1133">Transmembrane helix</keyword>
<sequence length="318" mass="34229">GTTVNNVEQRGLGVNNINMKFLIVLSAVLGVALSSSGLPLSPAQEEALRRQLLQQEQRPAAARDGSKNEYWLYTRRNPTVPQFLLEGDERALNSSHYSRGADLRVVVHGLNNNGNAAVNVLLTEAFLQVGDVNVVVVDWRDAANRDYVQAALGVGPAGRALGNFLQWLLDATGTPPTRVHIAGHSLGAHVSGFAGRTLRQRVARITGMDPAGPSWRLNPLALNREDARYVEAIHTDGNILGIFDPIGHANFYPNGGMNPQPGCLISTCSHSRSYQLMAASVKLNHLVARECGSLLAVPLGLCGGPVRRLGNDDLDKDE</sequence>
<accession>A0ABQ7QIM1</accession>
<proteinExistence type="inferred from homology"/>
<dbReference type="PRINTS" id="PR00821">
    <property type="entry name" value="TAGLIPASE"/>
</dbReference>
<comment type="caution">
    <text evidence="7">The sequence shown here is derived from an EMBL/GenBank/DDBJ whole genome shotgun (WGS) entry which is preliminary data.</text>
</comment>
<evidence type="ECO:0000256" key="4">
    <source>
        <dbReference type="RuleBase" id="RU004262"/>
    </source>
</evidence>
<dbReference type="EMBL" id="JAHIBW010000014">
    <property type="protein sequence ID" value="KAG7305080.1"/>
    <property type="molecule type" value="Genomic_DNA"/>
</dbReference>
<keyword evidence="8" id="KW-1185">Reference proteome</keyword>
<keyword evidence="3" id="KW-0964">Secreted</keyword>
<comment type="similarity">
    <text evidence="2 4">Belongs to the AB hydrolase superfamily. Lipase family.</text>
</comment>
<dbReference type="SUPFAM" id="SSF53474">
    <property type="entry name" value="alpha/beta-Hydrolases"/>
    <property type="match status" value="1"/>
</dbReference>
<dbReference type="InterPro" id="IPR000734">
    <property type="entry name" value="TAG_lipase"/>
</dbReference>
<reference evidence="7 8" key="1">
    <citation type="submission" date="2021-06" db="EMBL/GenBank/DDBJ databases">
        <title>A haploid diamondback moth (Plutella xylostella L.) genome assembly resolves 31 chromosomes and identifies a diamide resistance mutation.</title>
        <authorList>
            <person name="Ward C.M."/>
            <person name="Perry K.D."/>
            <person name="Baker G."/>
            <person name="Powis K."/>
            <person name="Heckel D.G."/>
            <person name="Baxter S.W."/>
        </authorList>
    </citation>
    <scope>NUCLEOTIDE SEQUENCE [LARGE SCALE GENOMIC DNA]</scope>
    <source>
        <strain evidence="7 8">LV</strain>
        <tissue evidence="7">Single pupa</tissue>
    </source>
</reference>
<keyword evidence="5" id="KW-0812">Transmembrane</keyword>
<comment type="subcellular location">
    <subcellularLocation>
        <location evidence="1">Secreted</location>
    </subcellularLocation>
</comment>
<evidence type="ECO:0000259" key="6">
    <source>
        <dbReference type="Pfam" id="PF00151"/>
    </source>
</evidence>
<evidence type="ECO:0000256" key="3">
    <source>
        <dbReference type="ARBA" id="ARBA00022525"/>
    </source>
</evidence>
<dbReference type="Proteomes" id="UP000823941">
    <property type="component" value="Chromosome 14"/>
</dbReference>
<evidence type="ECO:0000313" key="8">
    <source>
        <dbReference type="Proteomes" id="UP000823941"/>
    </source>
</evidence>
<feature type="transmembrane region" description="Helical" evidence="5">
    <location>
        <begin position="21"/>
        <end position="40"/>
    </location>
</feature>
<organism evidence="7 8">
    <name type="scientific">Plutella xylostella</name>
    <name type="common">Diamondback moth</name>
    <name type="synonym">Plutella maculipennis</name>
    <dbReference type="NCBI Taxonomy" id="51655"/>
    <lineage>
        <taxon>Eukaryota</taxon>
        <taxon>Metazoa</taxon>
        <taxon>Ecdysozoa</taxon>
        <taxon>Arthropoda</taxon>
        <taxon>Hexapoda</taxon>
        <taxon>Insecta</taxon>
        <taxon>Pterygota</taxon>
        <taxon>Neoptera</taxon>
        <taxon>Endopterygota</taxon>
        <taxon>Lepidoptera</taxon>
        <taxon>Glossata</taxon>
        <taxon>Ditrysia</taxon>
        <taxon>Yponomeutoidea</taxon>
        <taxon>Plutellidae</taxon>
        <taxon>Plutella</taxon>
    </lineage>
</organism>
<gene>
    <name evidence="7" type="ORF">JYU34_010540</name>
</gene>
<feature type="non-terminal residue" evidence="7">
    <location>
        <position position="1"/>
    </location>
</feature>
<dbReference type="Pfam" id="PF00151">
    <property type="entry name" value="Lipase"/>
    <property type="match status" value="1"/>
</dbReference>
<evidence type="ECO:0000256" key="5">
    <source>
        <dbReference type="SAM" id="Phobius"/>
    </source>
</evidence>
<feature type="domain" description="Lipase" evidence="6">
    <location>
        <begin position="66"/>
        <end position="282"/>
    </location>
</feature>
<name>A0ABQ7QIM1_PLUXY</name>
<keyword evidence="5" id="KW-0472">Membrane</keyword>
<protein>
    <recommendedName>
        <fullName evidence="6">Lipase domain-containing protein</fullName>
    </recommendedName>
</protein>
<dbReference type="InterPro" id="IPR013818">
    <property type="entry name" value="Lipase"/>
</dbReference>
<evidence type="ECO:0000313" key="7">
    <source>
        <dbReference type="EMBL" id="KAG7305080.1"/>
    </source>
</evidence>
<dbReference type="PANTHER" id="PTHR11610:SF190">
    <property type="entry name" value="VITELLOGENIN-3-LIKE PROTEIN"/>
    <property type="match status" value="1"/>
</dbReference>
<dbReference type="Gene3D" id="3.40.50.1820">
    <property type="entry name" value="alpha/beta hydrolase"/>
    <property type="match status" value="1"/>
</dbReference>